<sequence length="37" mass="4428">MFYYIKIKLYFKILTLAIKIKYAVIGRVALVLHDLRV</sequence>
<protein>
    <submittedName>
        <fullName evidence="1">Uncharacterized protein</fullName>
    </submittedName>
</protein>
<evidence type="ECO:0000313" key="2">
    <source>
        <dbReference type="Proteomes" id="UP000006583"/>
    </source>
</evidence>
<reference evidence="1 2" key="1">
    <citation type="journal article" date="2013" name="Genome Announc.">
        <title>Complete genome sequence of the hyperthermophilic sulfate-reducing bacterium Thermodesulfobacterium geofontis OPF15T.</title>
        <authorList>
            <person name="Elkins J.G."/>
            <person name="Hamilton-Brehm S.D."/>
            <person name="Lucas S."/>
            <person name="Han J."/>
            <person name="Lapidus A."/>
            <person name="Cheng J.F."/>
            <person name="Goodwin L.A."/>
            <person name="Pitluck S."/>
            <person name="Peters L."/>
            <person name="Mikhailova N."/>
            <person name="Davenport K.W."/>
            <person name="Detter J.C."/>
            <person name="Han C.S."/>
            <person name="Tapia R."/>
            <person name="Land M.L."/>
            <person name="Hauser L."/>
            <person name="Kyrpides N.C."/>
            <person name="Ivanova N.N."/>
            <person name="Pagani I."/>
            <person name="Bruce D."/>
            <person name="Woyke T."/>
            <person name="Cottingham R.W."/>
        </authorList>
    </citation>
    <scope>NUCLEOTIDE SEQUENCE [LARGE SCALE GENOMIC DNA]</scope>
    <source>
        <strain evidence="1 2">OPF15</strain>
    </source>
</reference>
<dbReference type="STRING" id="795359.TOPB45_0747"/>
<name>F8C581_THEGP</name>
<dbReference type="KEGG" id="top:TOPB45_0747"/>
<keyword evidence="2" id="KW-1185">Reference proteome</keyword>
<proteinExistence type="predicted"/>
<dbReference type="EMBL" id="CP002829">
    <property type="protein sequence ID" value="AEH22848.1"/>
    <property type="molecule type" value="Genomic_DNA"/>
</dbReference>
<dbReference type="PATRIC" id="fig|795359.3.peg.756"/>
<dbReference type="AlphaFoldDB" id="F8C581"/>
<evidence type="ECO:0000313" key="1">
    <source>
        <dbReference type="EMBL" id="AEH22848.1"/>
    </source>
</evidence>
<dbReference type="HOGENOM" id="CLU_3349770_0_0_0"/>
<accession>F8C581</accession>
<gene>
    <name evidence="1" type="ordered locus">TOPB45_0747</name>
</gene>
<dbReference type="Proteomes" id="UP000006583">
    <property type="component" value="Chromosome"/>
</dbReference>
<organism evidence="1 2">
    <name type="scientific">Thermodesulfobacterium geofontis (strain OPF15)</name>
    <dbReference type="NCBI Taxonomy" id="795359"/>
    <lineage>
        <taxon>Bacteria</taxon>
        <taxon>Pseudomonadati</taxon>
        <taxon>Thermodesulfobacteriota</taxon>
        <taxon>Thermodesulfobacteria</taxon>
        <taxon>Thermodesulfobacteriales</taxon>
        <taxon>Thermodesulfobacteriaceae</taxon>
        <taxon>Thermodesulfobacterium</taxon>
    </lineage>
</organism>